<dbReference type="GO" id="GO:0006397">
    <property type="term" value="P:mRNA processing"/>
    <property type="evidence" value="ECO:0007669"/>
    <property type="project" value="UniProtKB-UniRule"/>
</dbReference>
<dbReference type="GO" id="GO:0010468">
    <property type="term" value="P:regulation of gene expression"/>
    <property type="evidence" value="ECO:0007669"/>
    <property type="project" value="TreeGrafter"/>
</dbReference>
<dbReference type="GO" id="GO:0042802">
    <property type="term" value="F:identical protein binding"/>
    <property type="evidence" value="ECO:0007669"/>
    <property type="project" value="UniProtKB-ARBA"/>
</dbReference>
<comment type="function">
    <text evidence="15">Digests double-stranded RNA. Involved in the processing of primary rRNA transcript to yield the immediate precursors to the large and small rRNAs (23S and 16S). Processes some mRNAs, and tRNAs when they are encoded in the rRNA operon. Processes pre-crRNA and tracrRNA of type II CRISPR loci if present in the organism.</text>
</comment>
<dbReference type="FunFam" id="1.10.1520.10:FF:000001">
    <property type="entry name" value="Ribonuclease 3"/>
    <property type="match status" value="1"/>
</dbReference>
<comment type="subcellular location">
    <subcellularLocation>
        <location evidence="2 15">Cytoplasm</location>
    </subcellularLocation>
</comment>
<evidence type="ECO:0000256" key="5">
    <source>
        <dbReference type="ARBA" id="ARBA00022490"/>
    </source>
</evidence>
<dbReference type="Proteomes" id="UP000192343">
    <property type="component" value="Unassembled WGS sequence"/>
</dbReference>
<evidence type="ECO:0000256" key="1">
    <source>
        <dbReference type="ARBA" id="ARBA00000109"/>
    </source>
</evidence>
<evidence type="ECO:0000259" key="16">
    <source>
        <dbReference type="PROSITE" id="PS50137"/>
    </source>
</evidence>
<dbReference type="STRING" id="1963862.B4O97_16590"/>
<dbReference type="FunFam" id="3.30.160.20:FF:000003">
    <property type="entry name" value="Ribonuclease 3"/>
    <property type="match status" value="1"/>
</dbReference>
<dbReference type="GO" id="GO:0046872">
    <property type="term" value="F:metal ion binding"/>
    <property type="evidence" value="ECO:0007669"/>
    <property type="project" value="UniProtKB-KW"/>
</dbReference>
<keyword evidence="7 15" id="KW-0507">mRNA processing</keyword>
<evidence type="ECO:0000256" key="13">
    <source>
        <dbReference type="ARBA" id="ARBA00022842"/>
    </source>
</evidence>
<keyword evidence="13 15" id="KW-0460">Magnesium</keyword>
<keyword evidence="14 15" id="KW-0694">RNA-binding</keyword>
<feature type="active site" evidence="15">
    <location>
        <position position="140"/>
    </location>
</feature>
<dbReference type="Pfam" id="PF14622">
    <property type="entry name" value="Ribonucleas_3_3"/>
    <property type="match status" value="1"/>
</dbReference>
<reference evidence="18 19" key="1">
    <citation type="submission" date="2017-03" db="EMBL/GenBank/DDBJ databases">
        <title>Draft Genome sequence of Marispirochaeta sp. strain JC444.</title>
        <authorList>
            <person name="Shivani Y."/>
            <person name="Subhash Y."/>
            <person name="Sasikala C."/>
            <person name="Ramana C."/>
        </authorList>
    </citation>
    <scope>NUCLEOTIDE SEQUENCE [LARGE SCALE GENOMIC DNA]</scope>
    <source>
        <strain evidence="18 19">JC444</strain>
    </source>
</reference>
<organism evidence="18 19">
    <name type="scientific">Marispirochaeta aestuarii</name>
    <dbReference type="NCBI Taxonomy" id="1963862"/>
    <lineage>
        <taxon>Bacteria</taxon>
        <taxon>Pseudomonadati</taxon>
        <taxon>Spirochaetota</taxon>
        <taxon>Spirochaetia</taxon>
        <taxon>Spirochaetales</taxon>
        <taxon>Spirochaetaceae</taxon>
        <taxon>Marispirochaeta</taxon>
    </lineage>
</organism>
<dbReference type="CDD" id="cd10845">
    <property type="entry name" value="DSRM_RNAse_III_family"/>
    <property type="match status" value="1"/>
</dbReference>
<dbReference type="Pfam" id="PF00035">
    <property type="entry name" value="dsrm"/>
    <property type="match status" value="1"/>
</dbReference>
<evidence type="ECO:0000256" key="7">
    <source>
        <dbReference type="ARBA" id="ARBA00022664"/>
    </source>
</evidence>
<name>A0A1Y1RUB5_9SPIO</name>
<dbReference type="AlphaFoldDB" id="A0A1Y1RUB5"/>
<dbReference type="RefSeq" id="WP_083052577.1">
    <property type="nucleotide sequence ID" value="NZ_CAXXQO010000002.1"/>
</dbReference>
<dbReference type="SMART" id="SM00358">
    <property type="entry name" value="DSRM"/>
    <property type="match status" value="1"/>
</dbReference>
<evidence type="ECO:0000256" key="6">
    <source>
        <dbReference type="ARBA" id="ARBA00022552"/>
    </source>
</evidence>
<keyword evidence="10 15" id="KW-0479">Metal-binding</keyword>
<dbReference type="PROSITE" id="PS50137">
    <property type="entry name" value="DS_RBD"/>
    <property type="match status" value="1"/>
</dbReference>
<keyword evidence="12 15" id="KW-0378">Hydrolase</keyword>
<dbReference type="GO" id="GO:0003725">
    <property type="term" value="F:double-stranded RNA binding"/>
    <property type="evidence" value="ECO:0007669"/>
    <property type="project" value="TreeGrafter"/>
</dbReference>
<keyword evidence="8 15" id="KW-0819">tRNA processing</keyword>
<dbReference type="GO" id="GO:0008033">
    <property type="term" value="P:tRNA processing"/>
    <property type="evidence" value="ECO:0007669"/>
    <property type="project" value="UniProtKB-KW"/>
</dbReference>
<comment type="cofactor">
    <cofactor evidence="15">
        <name>Mg(2+)</name>
        <dbReference type="ChEBI" id="CHEBI:18420"/>
    </cofactor>
</comment>
<evidence type="ECO:0000256" key="9">
    <source>
        <dbReference type="ARBA" id="ARBA00022722"/>
    </source>
</evidence>
<dbReference type="SUPFAM" id="SSF54768">
    <property type="entry name" value="dsRNA-binding domain-like"/>
    <property type="match status" value="1"/>
</dbReference>
<dbReference type="InterPro" id="IPR014720">
    <property type="entry name" value="dsRBD_dom"/>
</dbReference>
<feature type="domain" description="DRBM" evidence="16">
    <location>
        <begin position="178"/>
        <end position="247"/>
    </location>
</feature>
<dbReference type="HAMAP" id="MF_00104">
    <property type="entry name" value="RNase_III"/>
    <property type="match status" value="1"/>
</dbReference>
<feature type="binding site" evidence="15">
    <location>
        <position position="137"/>
    </location>
    <ligand>
        <name>Mg(2+)</name>
        <dbReference type="ChEBI" id="CHEBI:18420"/>
    </ligand>
</feature>
<dbReference type="EMBL" id="MWQY01000023">
    <property type="protein sequence ID" value="ORC31880.1"/>
    <property type="molecule type" value="Genomic_DNA"/>
</dbReference>
<sequence>MGSLPKLQSFNTPTVDAERKKELLLFERNAKVRFKRLDLLNLAFTHRSYANENPGVVDNNEKLEFLGDSVLGIVVSEYLFRSLPDKNEGDLARIKSFVVSENSLAQIARALRVDNFILIGKGEEYSGGRKKKAILADCMEAIIGACYLDSGIKSARNFVLSFFVEEIDKVLENKHQKDYKTLLQEFAQKKYHSYPRYRLVKKSGPDHDRTFWIDVELNNRTFGPGKGKNKKQAEQEAASIAYAHLCEGNQESLDRSSS</sequence>
<protein>
    <recommendedName>
        <fullName evidence="15">Ribonuclease 3</fullName>
        <ecNumber evidence="15">3.1.26.3</ecNumber>
    </recommendedName>
    <alternativeName>
        <fullName evidence="15">Ribonuclease III</fullName>
        <shortName evidence="15">RNase III</shortName>
    </alternativeName>
</protein>
<evidence type="ECO:0000256" key="10">
    <source>
        <dbReference type="ARBA" id="ARBA00022723"/>
    </source>
</evidence>
<dbReference type="SUPFAM" id="SSF69065">
    <property type="entry name" value="RNase III domain-like"/>
    <property type="match status" value="1"/>
</dbReference>
<evidence type="ECO:0000256" key="3">
    <source>
        <dbReference type="ARBA" id="ARBA00010183"/>
    </source>
</evidence>
<dbReference type="GO" id="GO:0004525">
    <property type="term" value="F:ribonuclease III activity"/>
    <property type="evidence" value="ECO:0007669"/>
    <property type="project" value="UniProtKB-UniRule"/>
</dbReference>
<comment type="catalytic activity">
    <reaction evidence="1 15">
        <text>Endonucleolytic cleavage to 5'-phosphomonoester.</text>
        <dbReference type="EC" id="3.1.26.3"/>
    </reaction>
</comment>
<dbReference type="EC" id="3.1.26.3" evidence="15"/>
<gene>
    <name evidence="15" type="primary">rnc</name>
    <name evidence="18" type="ORF">B4O97_16590</name>
</gene>
<dbReference type="GO" id="GO:0005737">
    <property type="term" value="C:cytoplasm"/>
    <property type="evidence" value="ECO:0007669"/>
    <property type="project" value="UniProtKB-SubCell"/>
</dbReference>
<dbReference type="InterPro" id="IPR000999">
    <property type="entry name" value="RNase_III_dom"/>
</dbReference>
<evidence type="ECO:0000256" key="4">
    <source>
        <dbReference type="ARBA" id="ARBA00011738"/>
    </source>
</evidence>
<dbReference type="Gene3D" id="3.30.160.20">
    <property type="match status" value="1"/>
</dbReference>
<feature type="active site" evidence="15">
    <location>
        <position position="68"/>
    </location>
</feature>
<proteinExistence type="inferred from homology"/>
<dbReference type="PANTHER" id="PTHR11207:SF0">
    <property type="entry name" value="RIBONUCLEASE 3"/>
    <property type="match status" value="1"/>
</dbReference>
<dbReference type="PROSITE" id="PS50142">
    <property type="entry name" value="RNASE_3_2"/>
    <property type="match status" value="1"/>
</dbReference>
<evidence type="ECO:0000313" key="19">
    <source>
        <dbReference type="Proteomes" id="UP000192343"/>
    </source>
</evidence>
<dbReference type="InterPro" id="IPR011907">
    <property type="entry name" value="RNase_III"/>
</dbReference>
<evidence type="ECO:0000256" key="8">
    <source>
        <dbReference type="ARBA" id="ARBA00022694"/>
    </source>
</evidence>
<dbReference type="Gene3D" id="1.10.1520.10">
    <property type="entry name" value="Ribonuclease III domain"/>
    <property type="match status" value="1"/>
</dbReference>
<dbReference type="SMART" id="SM00535">
    <property type="entry name" value="RIBOc"/>
    <property type="match status" value="1"/>
</dbReference>
<dbReference type="NCBIfam" id="TIGR02191">
    <property type="entry name" value="RNaseIII"/>
    <property type="match status" value="1"/>
</dbReference>
<keyword evidence="6 15" id="KW-0698">rRNA processing</keyword>
<evidence type="ECO:0000259" key="17">
    <source>
        <dbReference type="PROSITE" id="PS50142"/>
    </source>
</evidence>
<dbReference type="GO" id="GO:0019843">
    <property type="term" value="F:rRNA binding"/>
    <property type="evidence" value="ECO:0007669"/>
    <property type="project" value="UniProtKB-KW"/>
</dbReference>
<feature type="domain" description="RNase III" evidence="17">
    <location>
        <begin position="23"/>
        <end position="151"/>
    </location>
</feature>
<comment type="subunit">
    <text evidence="4 15">Homodimer.</text>
</comment>
<dbReference type="PROSITE" id="PS00517">
    <property type="entry name" value="RNASE_3_1"/>
    <property type="match status" value="1"/>
</dbReference>
<comment type="similarity">
    <text evidence="3">Belongs to the ribonuclease III family.</text>
</comment>
<evidence type="ECO:0000256" key="15">
    <source>
        <dbReference type="HAMAP-Rule" id="MF_00104"/>
    </source>
</evidence>
<comment type="caution">
    <text evidence="18">The sequence shown here is derived from an EMBL/GenBank/DDBJ whole genome shotgun (WGS) entry which is preliminary data.</text>
</comment>
<keyword evidence="5 15" id="KW-0963">Cytoplasm</keyword>
<dbReference type="GO" id="GO:0006364">
    <property type="term" value="P:rRNA processing"/>
    <property type="evidence" value="ECO:0007669"/>
    <property type="project" value="UniProtKB-UniRule"/>
</dbReference>
<evidence type="ECO:0000313" key="18">
    <source>
        <dbReference type="EMBL" id="ORC31880.1"/>
    </source>
</evidence>
<dbReference type="OrthoDB" id="9805026at2"/>
<keyword evidence="11 15" id="KW-0255">Endonuclease</keyword>
<evidence type="ECO:0000256" key="11">
    <source>
        <dbReference type="ARBA" id="ARBA00022759"/>
    </source>
</evidence>
<evidence type="ECO:0000256" key="2">
    <source>
        <dbReference type="ARBA" id="ARBA00004496"/>
    </source>
</evidence>
<evidence type="ECO:0000256" key="14">
    <source>
        <dbReference type="ARBA" id="ARBA00022884"/>
    </source>
</evidence>
<keyword evidence="15" id="KW-0699">rRNA-binding</keyword>
<dbReference type="PANTHER" id="PTHR11207">
    <property type="entry name" value="RIBONUCLEASE III"/>
    <property type="match status" value="1"/>
</dbReference>
<dbReference type="CDD" id="cd00593">
    <property type="entry name" value="RIBOc"/>
    <property type="match status" value="1"/>
</dbReference>
<evidence type="ECO:0000256" key="12">
    <source>
        <dbReference type="ARBA" id="ARBA00022801"/>
    </source>
</evidence>
<dbReference type="InterPro" id="IPR036389">
    <property type="entry name" value="RNase_III_sf"/>
</dbReference>
<keyword evidence="9 15" id="KW-0540">Nuclease</keyword>
<feature type="binding site" evidence="15">
    <location>
        <position position="64"/>
    </location>
    <ligand>
        <name>Mg(2+)</name>
        <dbReference type="ChEBI" id="CHEBI:18420"/>
    </ligand>
</feature>
<keyword evidence="19" id="KW-1185">Reference proteome</keyword>
<accession>A0A1Y1RUB5</accession>
<feature type="binding site" evidence="15">
    <location>
        <position position="140"/>
    </location>
    <ligand>
        <name>Mg(2+)</name>
        <dbReference type="ChEBI" id="CHEBI:18420"/>
    </ligand>
</feature>